<sequence>MSNGLEEKSHQCPPGRSAFTLEELFADRYSKDNESFAKICEGFEPVICLHPFHSRPKRNFDNNSGQHQYWRGRGGWNRGRGDGREGGGRGNWRDRGREARSWQSNDPRGQRRPWNDGYSRRSDDGERRFCPR</sequence>
<evidence type="ECO:0000313" key="2">
    <source>
        <dbReference type="EMBL" id="VDM83257.1"/>
    </source>
</evidence>
<accession>A0A3P7K4D1</accession>
<dbReference type="GO" id="GO:0106005">
    <property type="term" value="P:RNA 5'-cap (guanine-N7)-methylation"/>
    <property type="evidence" value="ECO:0007669"/>
    <property type="project" value="InterPro"/>
</dbReference>
<dbReference type="Proteomes" id="UP000270094">
    <property type="component" value="Unassembled WGS sequence"/>
</dbReference>
<dbReference type="InterPro" id="IPR028271">
    <property type="entry name" value="RAMAC"/>
</dbReference>
<feature type="compositionally biased region" description="Basic and acidic residues" evidence="1">
    <location>
        <begin position="118"/>
        <end position="132"/>
    </location>
</feature>
<dbReference type="OrthoDB" id="5875297at2759"/>
<reference evidence="2 3" key="1">
    <citation type="submission" date="2018-11" db="EMBL/GenBank/DDBJ databases">
        <authorList>
            <consortium name="Pathogen Informatics"/>
        </authorList>
    </citation>
    <scope>NUCLEOTIDE SEQUENCE [LARGE SCALE GENOMIC DNA]</scope>
</reference>
<keyword evidence="3" id="KW-1185">Reference proteome</keyword>
<dbReference type="Pfam" id="PF15320">
    <property type="entry name" value="RAM"/>
    <property type="match status" value="1"/>
</dbReference>
<protein>
    <submittedName>
        <fullName evidence="2">Uncharacterized protein</fullName>
    </submittedName>
</protein>
<dbReference type="AlphaFoldDB" id="A0A3P7K4D1"/>
<feature type="compositionally biased region" description="Basic and acidic residues" evidence="1">
    <location>
        <begin position="79"/>
        <end position="100"/>
    </location>
</feature>
<feature type="region of interest" description="Disordered" evidence="1">
    <location>
        <begin position="55"/>
        <end position="132"/>
    </location>
</feature>
<evidence type="ECO:0000256" key="1">
    <source>
        <dbReference type="SAM" id="MobiDB-lite"/>
    </source>
</evidence>
<dbReference type="GO" id="GO:0031533">
    <property type="term" value="C:mRNA capping enzyme complex"/>
    <property type="evidence" value="ECO:0007669"/>
    <property type="project" value="InterPro"/>
</dbReference>
<dbReference type="EMBL" id="UYYB01121958">
    <property type="protein sequence ID" value="VDM83257.1"/>
    <property type="molecule type" value="Genomic_DNA"/>
</dbReference>
<proteinExistence type="predicted"/>
<gene>
    <name evidence="2" type="ORF">SVUK_LOCUS18255</name>
</gene>
<dbReference type="GO" id="GO:0003723">
    <property type="term" value="F:RNA binding"/>
    <property type="evidence" value="ECO:0007669"/>
    <property type="project" value="InterPro"/>
</dbReference>
<evidence type="ECO:0000313" key="3">
    <source>
        <dbReference type="Proteomes" id="UP000270094"/>
    </source>
</evidence>
<organism evidence="2 3">
    <name type="scientific">Strongylus vulgaris</name>
    <name type="common">Blood worm</name>
    <dbReference type="NCBI Taxonomy" id="40348"/>
    <lineage>
        <taxon>Eukaryota</taxon>
        <taxon>Metazoa</taxon>
        <taxon>Ecdysozoa</taxon>
        <taxon>Nematoda</taxon>
        <taxon>Chromadorea</taxon>
        <taxon>Rhabditida</taxon>
        <taxon>Rhabditina</taxon>
        <taxon>Rhabditomorpha</taxon>
        <taxon>Strongyloidea</taxon>
        <taxon>Strongylidae</taxon>
        <taxon>Strongylus</taxon>
    </lineage>
</organism>
<name>A0A3P7K4D1_STRVU</name>